<accession>A0A8S0TYM9</accession>
<evidence type="ECO:0000256" key="1">
    <source>
        <dbReference type="SAM" id="MobiDB-lite"/>
    </source>
</evidence>
<feature type="compositionally biased region" description="Polar residues" evidence="1">
    <location>
        <begin position="24"/>
        <end position="38"/>
    </location>
</feature>
<evidence type="ECO:0000313" key="2">
    <source>
        <dbReference type="EMBL" id="CAA3009872.1"/>
    </source>
</evidence>
<dbReference type="Gramene" id="OE9A078985T1">
    <property type="protein sequence ID" value="OE9A078985C1"/>
    <property type="gene ID" value="OE9A078985"/>
</dbReference>
<keyword evidence="3" id="KW-1185">Reference proteome</keyword>
<dbReference type="EMBL" id="CACTIH010007328">
    <property type="protein sequence ID" value="CAA3009872.1"/>
    <property type="molecule type" value="Genomic_DNA"/>
</dbReference>
<sequence length="99" mass="11146">MKVNSPQFRQTQNLNSPLEKKTDSNPNHATAGIPTTLTKVPAKYTTTREEENEVRRPTTLTKAPTNTRLLRLELNPRHTENRTPPHGSALKKKMSGDNT</sequence>
<organism evidence="2 3">
    <name type="scientific">Olea europaea subsp. europaea</name>
    <dbReference type="NCBI Taxonomy" id="158383"/>
    <lineage>
        <taxon>Eukaryota</taxon>
        <taxon>Viridiplantae</taxon>
        <taxon>Streptophyta</taxon>
        <taxon>Embryophyta</taxon>
        <taxon>Tracheophyta</taxon>
        <taxon>Spermatophyta</taxon>
        <taxon>Magnoliopsida</taxon>
        <taxon>eudicotyledons</taxon>
        <taxon>Gunneridae</taxon>
        <taxon>Pentapetalae</taxon>
        <taxon>asterids</taxon>
        <taxon>lamiids</taxon>
        <taxon>Lamiales</taxon>
        <taxon>Oleaceae</taxon>
        <taxon>Oleeae</taxon>
        <taxon>Olea</taxon>
    </lineage>
</organism>
<feature type="compositionally biased region" description="Basic and acidic residues" evidence="1">
    <location>
        <begin position="46"/>
        <end position="56"/>
    </location>
</feature>
<reference evidence="2 3" key="1">
    <citation type="submission" date="2019-12" db="EMBL/GenBank/DDBJ databases">
        <authorList>
            <person name="Alioto T."/>
            <person name="Alioto T."/>
            <person name="Gomez Garrido J."/>
        </authorList>
    </citation>
    <scope>NUCLEOTIDE SEQUENCE [LARGE SCALE GENOMIC DNA]</scope>
</reference>
<comment type="caution">
    <text evidence="2">The sequence shown here is derived from an EMBL/GenBank/DDBJ whole genome shotgun (WGS) entry which is preliminary data.</text>
</comment>
<proteinExistence type="predicted"/>
<dbReference type="AlphaFoldDB" id="A0A8S0TYM9"/>
<gene>
    <name evidence="2" type="ORF">OLEA9_A078985</name>
</gene>
<feature type="region of interest" description="Disordered" evidence="1">
    <location>
        <begin position="1"/>
        <end position="99"/>
    </location>
</feature>
<evidence type="ECO:0000313" key="3">
    <source>
        <dbReference type="Proteomes" id="UP000594638"/>
    </source>
</evidence>
<protein>
    <submittedName>
        <fullName evidence="2">Uncharacterized protein</fullName>
    </submittedName>
</protein>
<dbReference type="Proteomes" id="UP000594638">
    <property type="component" value="Unassembled WGS sequence"/>
</dbReference>
<feature type="compositionally biased region" description="Basic and acidic residues" evidence="1">
    <location>
        <begin position="70"/>
        <end position="83"/>
    </location>
</feature>
<name>A0A8S0TYM9_OLEEU</name>
<feature type="compositionally biased region" description="Polar residues" evidence="1">
    <location>
        <begin position="1"/>
        <end position="16"/>
    </location>
</feature>